<comment type="caution">
    <text evidence="2">The sequence shown here is derived from an EMBL/GenBank/DDBJ whole genome shotgun (WGS) entry which is preliminary data.</text>
</comment>
<organism evidence="2 3">
    <name type="scientific">Saccharopolyspora ipomoeae</name>
    <dbReference type="NCBI Taxonomy" id="3042027"/>
    <lineage>
        <taxon>Bacteria</taxon>
        <taxon>Bacillati</taxon>
        <taxon>Actinomycetota</taxon>
        <taxon>Actinomycetes</taxon>
        <taxon>Pseudonocardiales</taxon>
        <taxon>Pseudonocardiaceae</taxon>
        <taxon>Saccharopolyspora</taxon>
    </lineage>
</organism>
<feature type="transmembrane region" description="Helical" evidence="1">
    <location>
        <begin position="250"/>
        <end position="268"/>
    </location>
</feature>
<dbReference type="Proteomes" id="UP001237595">
    <property type="component" value="Unassembled WGS sequence"/>
</dbReference>
<keyword evidence="1" id="KW-0472">Membrane</keyword>
<feature type="transmembrane region" description="Helical" evidence="1">
    <location>
        <begin position="6"/>
        <end position="26"/>
    </location>
</feature>
<keyword evidence="1" id="KW-1133">Transmembrane helix</keyword>
<keyword evidence="3" id="KW-1185">Reference proteome</keyword>
<feature type="transmembrane region" description="Helical" evidence="1">
    <location>
        <begin position="131"/>
        <end position="150"/>
    </location>
</feature>
<feature type="transmembrane region" description="Helical" evidence="1">
    <location>
        <begin position="162"/>
        <end position="181"/>
    </location>
</feature>
<accession>A0ABT6PJE4</accession>
<proteinExistence type="predicted"/>
<keyword evidence="1" id="KW-0812">Transmembrane</keyword>
<dbReference type="RefSeq" id="WP_281454483.1">
    <property type="nucleotide sequence ID" value="NZ_JASAOF010000002.1"/>
</dbReference>
<reference evidence="2 3" key="1">
    <citation type="submission" date="2023-04" db="EMBL/GenBank/DDBJ databases">
        <title>Draft genome sequence of Saccharopolyspora sp. TS4A08 isolated from sweet potato rhizospheric soil.</title>
        <authorList>
            <person name="Suksaard P."/>
            <person name="Duangmal K."/>
        </authorList>
    </citation>
    <scope>NUCLEOTIDE SEQUENCE [LARGE SCALE GENOMIC DNA]</scope>
    <source>
        <strain evidence="2 3">TS4A08</strain>
    </source>
</reference>
<dbReference type="EMBL" id="JASAOF010000002">
    <property type="protein sequence ID" value="MDI2028115.1"/>
    <property type="molecule type" value="Genomic_DNA"/>
</dbReference>
<name>A0ABT6PJE4_9PSEU</name>
<feature type="transmembrane region" description="Helical" evidence="1">
    <location>
        <begin position="38"/>
        <end position="56"/>
    </location>
</feature>
<feature type="transmembrane region" description="Helical" evidence="1">
    <location>
        <begin position="68"/>
        <end position="87"/>
    </location>
</feature>
<protein>
    <submittedName>
        <fullName evidence="2">Uncharacterized protein</fullName>
    </submittedName>
</protein>
<sequence>MSVPALVPSAAVILLLAALTADLLTCARERAPTRRDPLVAGAGLLAAPLLAGALALDAPAKAAEFLAAWGAALAMTVDLVVLLVLLTHRAPGAGENPGVRRVRSGSRRVPVAVGASALVRIVLVSTGAPGLGWLSAATGVVVLVGAWWLFRRDEPGLPEVRVARLAAIPVAVVLGAFAVTATGGSSPLVLCANLLALLGVARLVRAAAPLCSRAPGASVGGAAVLVFLGVEALLAGIAGHGPAQDASVTALSLTMTLLVVVLGAITAVRSGR</sequence>
<evidence type="ECO:0000313" key="3">
    <source>
        <dbReference type="Proteomes" id="UP001237595"/>
    </source>
</evidence>
<feature type="transmembrane region" description="Helical" evidence="1">
    <location>
        <begin position="216"/>
        <end position="238"/>
    </location>
</feature>
<evidence type="ECO:0000256" key="1">
    <source>
        <dbReference type="SAM" id="Phobius"/>
    </source>
</evidence>
<feature type="transmembrane region" description="Helical" evidence="1">
    <location>
        <begin position="108"/>
        <end position="125"/>
    </location>
</feature>
<evidence type="ECO:0000313" key="2">
    <source>
        <dbReference type="EMBL" id="MDI2028115.1"/>
    </source>
</evidence>
<gene>
    <name evidence="2" type="ORF">QFW96_05820</name>
</gene>
<feature type="transmembrane region" description="Helical" evidence="1">
    <location>
        <begin position="187"/>
        <end position="204"/>
    </location>
</feature>